<keyword evidence="1" id="KW-0812">Transmembrane</keyword>
<accession>A0AAV2RTC3</accession>
<feature type="non-terminal residue" evidence="2">
    <location>
        <position position="128"/>
    </location>
</feature>
<evidence type="ECO:0000313" key="3">
    <source>
        <dbReference type="Proteomes" id="UP001497623"/>
    </source>
</evidence>
<evidence type="ECO:0000313" key="2">
    <source>
        <dbReference type="EMBL" id="CAL4142089.1"/>
    </source>
</evidence>
<keyword evidence="3" id="KW-1185">Reference proteome</keyword>
<proteinExistence type="predicted"/>
<sequence>MTPISEKIPFSDEIKRLDVKTMNLGASVRVNKYGIGIIIACVVIVYLLYRGGEATDTGELIAPPGPVSLRQLLAASIDAAEQGGKKVNYHMGYAVLPFTDPMGVTMETPPNILRIAKMASNTPLTFPM</sequence>
<name>A0AAV2RTC3_MEGNR</name>
<organism evidence="2 3">
    <name type="scientific">Meganyctiphanes norvegica</name>
    <name type="common">Northern krill</name>
    <name type="synonym">Thysanopoda norvegica</name>
    <dbReference type="NCBI Taxonomy" id="48144"/>
    <lineage>
        <taxon>Eukaryota</taxon>
        <taxon>Metazoa</taxon>
        <taxon>Ecdysozoa</taxon>
        <taxon>Arthropoda</taxon>
        <taxon>Crustacea</taxon>
        <taxon>Multicrustacea</taxon>
        <taxon>Malacostraca</taxon>
        <taxon>Eumalacostraca</taxon>
        <taxon>Eucarida</taxon>
        <taxon>Euphausiacea</taxon>
        <taxon>Euphausiidae</taxon>
        <taxon>Meganyctiphanes</taxon>
    </lineage>
</organism>
<comment type="caution">
    <text evidence="2">The sequence shown here is derived from an EMBL/GenBank/DDBJ whole genome shotgun (WGS) entry which is preliminary data.</text>
</comment>
<feature type="transmembrane region" description="Helical" evidence="1">
    <location>
        <begin position="30"/>
        <end position="49"/>
    </location>
</feature>
<keyword evidence="1" id="KW-1133">Transmembrane helix</keyword>
<reference evidence="2 3" key="1">
    <citation type="submission" date="2024-05" db="EMBL/GenBank/DDBJ databases">
        <authorList>
            <person name="Wallberg A."/>
        </authorList>
    </citation>
    <scope>NUCLEOTIDE SEQUENCE [LARGE SCALE GENOMIC DNA]</scope>
</reference>
<keyword evidence="1" id="KW-0472">Membrane</keyword>
<protein>
    <submittedName>
        <fullName evidence="2">Uncharacterized protein</fullName>
    </submittedName>
</protein>
<gene>
    <name evidence="2" type="ORF">MNOR_LOCUS29012</name>
</gene>
<dbReference type="AlphaFoldDB" id="A0AAV2RTC3"/>
<dbReference type="EMBL" id="CAXKWB010032947">
    <property type="protein sequence ID" value="CAL4142089.1"/>
    <property type="molecule type" value="Genomic_DNA"/>
</dbReference>
<evidence type="ECO:0000256" key="1">
    <source>
        <dbReference type="SAM" id="Phobius"/>
    </source>
</evidence>
<dbReference type="Proteomes" id="UP001497623">
    <property type="component" value="Unassembled WGS sequence"/>
</dbReference>